<feature type="domain" description="Bacteriophage phiJL001 Gp84 C-terminal" evidence="1">
    <location>
        <begin position="177"/>
        <end position="252"/>
    </location>
</feature>
<accession>A0A2W5ATU4</accession>
<dbReference type="NCBIfam" id="TIGR02218">
    <property type="entry name" value="phg_TIGR02218"/>
    <property type="match status" value="1"/>
</dbReference>
<dbReference type="AlphaFoldDB" id="A0A2W5ATU4"/>
<sequence>MSAVTTLTWCWRIERRDGVTIALTAHDRDVVVAGLPYRAAPGMVPSAIVRDDTLDAPVMAVEGALSHAAVSAADLLAGRYDGARVAVFAVDWDAGGAPVPVAGGRIGAVELRRGRFAAELLGVEERLEAPVVEATSPGCRALLGDRRCRVPMAGRRRVTRVAAQDGARVMLAAGPGFARGRLRWIGGANSGLSAMIVAADADGVTLEQPPRFDGTGALAEISEGCDGTLAMCRDRFGNVANFRGEPHLPGIDLLTRYPGG</sequence>
<dbReference type="EMBL" id="QFNF01000042">
    <property type="protein sequence ID" value="PZO74445.1"/>
    <property type="molecule type" value="Genomic_DNA"/>
</dbReference>
<dbReference type="Pfam" id="PF09356">
    <property type="entry name" value="Phage_BR0599"/>
    <property type="match status" value="1"/>
</dbReference>
<evidence type="ECO:0000313" key="2">
    <source>
        <dbReference type="EMBL" id="PZO74445.1"/>
    </source>
</evidence>
<evidence type="ECO:0000313" key="3">
    <source>
        <dbReference type="Proteomes" id="UP000248614"/>
    </source>
</evidence>
<dbReference type="InterPro" id="IPR011928">
    <property type="entry name" value="Phage_phiJL001_Gp84"/>
</dbReference>
<name>A0A2W5ATU4_9SPHN</name>
<reference evidence="2 3" key="1">
    <citation type="submission" date="2017-08" db="EMBL/GenBank/DDBJ databases">
        <title>Infants hospitalized years apart are colonized by the same room-sourced microbial strains.</title>
        <authorList>
            <person name="Brooks B."/>
            <person name="Olm M.R."/>
            <person name="Firek B.A."/>
            <person name="Baker R."/>
            <person name="Thomas B.C."/>
            <person name="Morowitz M.J."/>
            <person name="Banfield J.F."/>
        </authorList>
    </citation>
    <scope>NUCLEOTIDE SEQUENCE [LARGE SCALE GENOMIC DNA]</scope>
    <source>
        <strain evidence="2">S2_018_000_R3_110</strain>
    </source>
</reference>
<dbReference type="Pfam" id="PF09931">
    <property type="entry name" value="Phage_phiJL001_Gp84_N"/>
    <property type="match status" value="1"/>
</dbReference>
<protein>
    <recommendedName>
        <fullName evidence="1">Bacteriophage phiJL001 Gp84 C-terminal domain-containing protein</fullName>
    </recommendedName>
</protein>
<dbReference type="InterPro" id="IPR018964">
    <property type="entry name" value="Phage_phiJL001_Gp84_C"/>
</dbReference>
<proteinExistence type="predicted"/>
<organism evidence="2 3">
    <name type="scientific">Sphingomonas hengshuiensis</name>
    <dbReference type="NCBI Taxonomy" id="1609977"/>
    <lineage>
        <taxon>Bacteria</taxon>
        <taxon>Pseudomonadati</taxon>
        <taxon>Pseudomonadota</taxon>
        <taxon>Alphaproteobacteria</taxon>
        <taxon>Sphingomonadales</taxon>
        <taxon>Sphingomonadaceae</taxon>
        <taxon>Sphingomonas</taxon>
    </lineage>
</organism>
<comment type="caution">
    <text evidence="2">The sequence shown here is derived from an EMBL/GenBank/DDBJ whole genome shotgun (WGS) entry which is preliminary data.</text>
</comment>
<gene>
    <name evidence="2" type="ORF">DI632_13560</name>
</gene>
<evidence type="ECO:0000259" key="1">
    <source>
        <dbReference type="Pfam" id="PF09356"/>
    </source>
</evidence>
<dbReference type="Proteomes" id="UP000248614">
    <property type="component" value="Unassembled WGS sequence"/>
</dbReference>